<comment type="caution">
    <text evidence="2">The sequence shown here is derived from an EMBL/GenBank/DDBJ whole genome shotgun (WGS) entry which is preliminary data.</text>
</comment>
<comment type="similarity">
    <text evidence="1">Belongs to the cyclophilin-type PPIase family.</text>
</comment>
<dbReference type="EMBL" id="JANJYI010000001">
    <property type="protein sequence ID" value="KAK2662511.1"/>
    <property type="molecule type" value="Genomic_DNA"/>
</dbReference>
<dbReference type="PANTHER" id="PTHR11071">
    <property type="entry name" value="PEPTIDYL-PROLYL CIS-TRANS ISOMERASE"/>
    <property type="match status" value="1"/>
</dbReference>
<proteinExistence type="inferred from homology"/>
<dbReference type="GO" id="GO:0006457">
    <property type="term" value="P:protein folding"/>
    <property type="evidence" value="ECO:0007669"/>
    <property type="project" value="TreeGrafter"/>
</dbReference>
<evidence type="ECO:0000313" key="3">
    <source>
        <dbReference type="Proteomes" id="UP001280121"/>
    </source>
</evidence>
<keyword evidence="3" id="KW-1185">Reference proteome</keyword>
<protein>
    <submittedName>
        <fullName evidence="2">Uncharacterized protein</fullName>
    </submittedName>
</protein>
<sequence>MAKRAFPISYRIVTIFSQALCSKEKGIDIVRKPLHYLESTFHHMILRYMVHEGDFTHRNGAGLELIYCPSFVDENLVKKYIDPGICPWPKPTQVHLMHVVHGVRDPCYTRAIFFLLFDLGNVYGLVLVQYPCTEDFRSGLFCSLVWTIARVGTCVVPMH</sequence>
<dbReference type="Gene3D" id="2.40.100.10">
    <property type="entry name" value="Cyclophilin-like"/>
    <property type="match status" value="1"/>
</dbReference>
<dbReference type="AlphaFoldDB" id="A0AAD9XNF8"/>
<evidence type="ECO:0000313" key="2">
    <source>
        <dbReference type="EMBL" id="KAK2662511.1"/>
    </source>
</evidence>
<dbReference type="GO" id="GO:0003755">
    <property type="term" value="F:peptidyl-prolyl cis-trans isomerase activity"/>
    <property type="evidence" value="ECO:0007669"/>
    <property type="project" value="TreeGrafter"/>
</dbReference>
<reference evidence="2" key="1">
    <citation type="journal article" date="2023" name="Plant J.">
        <title>Genome sequences and population genomics provide insights into the demographic history, inbreeding, and mutation load of two 'living fossil' tree species of Dipteronia.</title>
        <authorList>
            <person name="Feng Y."/>
            <person name="Comes H.P."/>
            <person name="Chen J."/>
            <person name="Zhu S."/>
            <person name="Lu R."/>
            <person name="Zhang X."/>
            <person name="Li P."/>
            <person name="Qiu J."/>
            <person name="Olsen K.M."/>
            <person name="Qiu Y."/>
        </authorList>
    </citation>
    <scope>NUCLEOTIDE SEQUENCE</scope>
    <source>
        <strain evidence="2">KIB01</strain>
    </source>
</reference>
<dbReference type="InterPro" id="IPR029000">
    <property type="entry name" value="Cyclophilin-like_dom_sf"/>
</dbReference>
<dbReference type="GO" id="GO:0016018">
    <property type="term" value="F:cyclosporin A binding"/>
    <property type="evidence" value="ECO:0007669"/>
    <property type="project" value="TreeGrafter"/>
</dbReference>
<dbReference type="Proteomes" id="UP001280121">
    <property type="component" value="Unassembled WGS sequence"/>
</dbReference>
<evidence type="ECO:0000256" key="1">
    <source>
        <dbReference type="ARBA" id="ARBA00007365"/>
    </source>
</evidence>
<dbReference type="PANTHER" id="PTHR11071:SF561">
    <property type="entry name" value="PEPTIDYL-PROLYL CIS-TRANS ISOMERASE D-RELATED"/>
    <property type="match status" value="1"/>
</dbReference>
<gene>
    <name evidence="2" type="ORF">Ddye_001085</name>
</gene>
<name>A0AAD9XNF8_9ROSI</name>
<dbReference type="GO" id="GO:0005737">
    <property type="term" value="C:cytoplasm"/>
    <property type="evidence" value="ECO:0007669"/>
    <property type="project" value="TreeGrafter"/>
</dbReference>
<accession>A0AAD9XNF8</accession>
<dbReference type="SUPFAM" id="SSF50891">
    <property type="entry name" value="Cyclophilin-like"/>
    <property type="match status" value="1"/>
</dbReference>
<organism evidence="2 3">
    <name type="scientific">Dipteronia dyeriana</name>
    <dbReference type="NCBI Taxonomy" id="168575"/>
    <lineage>
        <taxon>Eukaryota</taxon>
        <taxon>Viridiplantae</taxon>
        <taxon>Streptophyta</taxon>
        <taxon>Embryophyta</taxon>
        <taxon>Tracheophyta</taxon>
        <taxon>Spermatophyta</taxon>
        <taxon>Magnoliopsida</taxon>
        <taxon>eudicotyledons</taxon>
        <taxon>Gunneridae</taxon>
        <taxon>Pentapetalae</taxon>
        <taxon>rosids</taxon>
        <taxon>malvids</taxon>
        <taxon>Sapindales</taxon>
        <taxon>Sapindaceae</taxon>
        <taxon>Hippocastanoideae</taxon>
        <taxon>Acereae</taxon>
        <taxon>Dipteronia</taxon>
    </lineage>
</organism>